<dbReference type="AlphaFoldDB" id="A0A183T5U8"/>
<sequence>MLTSRFRLEVDDIAIPDCRAQHWTTTREWLREIDRSVERLSTCIRDILQTRHKCFCESKNAECGENAYETVLTQSEVLRRAAQELAARYSKLVAENDLNNREIDVREAKHRTEIKILQAELEKANVELNRAKEELSGCQQEIRRLNSVHSSLESLKGHLQLQLKHRESECSRLGTQLRKADDKRSRELEETRAMVEHAQSALDMMRAKKETVKRAARAQKRRAERAENRLAEIERELSARDSMLVELRRELDNERTKTHRIERARSRQQEERRAQEKEECEEKQQLQYLREKLAEMDQKTRETEEMVRLQLSTASAQREALSGRSSGQRTNREPGREKTMDKKEEHCYSDGEEQKDGDMEHLQQPTRPLHTNINNQVTLDAEETGSGSAPQCRELEAVIAELRGQLAEARRDAEEVERRSTVRLSELRAQLAQSDATNHSLQAYLAFLKRSYSSIFGGSPPRLDLDEDADAAEIVAADTDGHPTATTVIAEPVADG</sequence>
<feature type="coiled-coil region" evidence="6">
    <location>
        <begin position="392"/>
        <end position="419"/>
    </location>
</feature>
<feature type="region of interest" description="Disordered" evidence="7">
    <location>
        <begin position="297"/>
        <end position="370"/>
    </location>
</feature>
<dbReference type="STRING" id="70667.A0A183T5U8"/>
<dbReference type="InterPro" id="IPR026099">
    <property type="entry name" value="Odf2-rel"/>
</dbReference>
<evidence type="ECO:0000256" key="6">
    <source>
        <dbReference type="SAM" id="Coils"/>
    </source>
</evidence>
<evidence type="ECO:0000256" key="4">
    <source>
        <dbReference type="ARBA" id="ARBA00023054"/>
    </source>
</evidence>
<dbReference type="PANTHER" id="PTHR23162:SF10">
    <property type="entry name" value="FI13205P"/>
    <property type="match status" value="1"/>
</dbReference>
<evidence type="ECO:0000256" key="1">
    <source>
        <dbReference type="ARBA" id="ARBA00004300"/>
    </source>
</evidence>
<evidence type="ECO:0000256" key="7">
    <source>
        <dbReference type="SAM" id="MobiDB-lite"/>
    </source>
</evidence>
<feature type="compositionally biased region" description="Basic and acidic residues" evidence="7">
    <location>
        <begin position="297"/>
        <end position="307"/>
    </location>
</feature>
<dbReference type="GO" id="GO:1902017">
    <property type="term" value="P:regulation of cilium assembly"/>
    <property type="evidence" value="ECO:0007669"/>
    <property type="project" value="TreeGrafter"/>
</dbReference>
<dbReference type="Proteomes" id="UP000275846">
    <property type="component" value="Unassembled WGS sequence"/>
</dbReference>
<gene>
    <name evidence="8" type="ORF">SSLN_LOCUS11846</name>
</gene>
<feature type="coiled-coil region" evidence="6">
    <location>
        <begin position="107"/>
        <end position="148"/>
    </location>
</feature>
<dbReference type="GO" id="GO:0005813">
    <property type="term" value="C:centrosome"/>
    <property type="evidence" value="ECO:0007669"/>
    <property type="project" value="UniProtKB-SubCell"/>
</dbReference>
<dbReference type="EMBL" id="UYSU01036842">
    <property type="protein sequence ID" value="VDL98231.1"/>
    <property type="molecule type" value="Genomic_DNA"/>
</dbReference>
<evidence type="ECO:0000256" key="5">
    <source>
        <dbReference type="ARBA" id="ARBA00023212"/>
    </source>
</evidence>
<protein>
    <submittedName>
        <fullName evidence="10">Trichohyalin</fullName>
    </submittedName>
</protein>
<reference evidence="10" key="1">
    <citation type="submission" date="2016-06" db="UniProtKB">
        <authorList>
            <consortium name="WormBaseParasite"/>
        </authorList>
    </citation>
    <scope>IDENTIFICATION</scope>
</reference>
<keyword evidence="5" id="KW-0206">Cytoskeleton</keyword>
<evidence type="ECO:0000256" key="2">
    <source>
        <dbReference type="ARBA" id="ARBA00009316"/>
    </source>
</evidence>
<feature type="region of interest" description="Disordered" evidence="7">
    <location>
        <begin position="254"/>
        <end position="284"/>
    </location>
</feature>
<feature type="compositionally biased region" description="Basic and acidic residues" evidence="7">
    <location>
        <begin position="330"/>
        <end position="361"/>
    </location>
</feature>
<proteinExistence type="inferred from homology"/>
<evidence type="ECO:0000313" key="8">
    <source>
        <dbReference type="EMBL" id="VDL98231.1"/>
    </source>
</evidence>
<reference evidence="8 9" key="2">
    <citation type="submission" date="2018-11" db="EMBL/GenBank/DDBJ databases">
        <authorList>
            <consortium name="Pathogen Informatics"/>
        </authorList>
    </citation>
    <scope>NUCLEOTIDE SEQUENCE [LARGE SCALE GENOMIC DNA]</scope>
    <source>
        <strain evidence="8 9">NST_G2</strain>
    </source>
</reference>
<evidence type="ECO:0000313" key="10">
    <source>
        <dbReference type="WBParaSite" id="SSLN_0001229601-mRNA-1"/>
    </source>
</evidence>
<name>A0A183T5U8_SCHSO</name>
<keyword evidence="3" id="KW-0963">Cytoplasm</keyword>
<comment type="similarity">
    <text evidence="2">Belongs to the ODF2 family.</text>
</comment>
<accession>A0A183T5U8</accession>
<dbReference type="OrthoDB" id="413404at2759"/>
<keyword evidence="4 6" id="KW-0175">Coiled coil</keyword>
<organism evidence="10">
    <name type="scientific">Schistocephalus solidus</name>
    <name type="common">Tapeworm</name>
    <dbReference type="NCBI Taxonomy" id="70667"/>
    <lineage>
        <taxon>Eukaryota</taxon>
        <taxon>Metazoa</taxon>
        <taxon>Spiralia</taxon>
        <taxon>Lophotrochozoa</taxon>
        <taxon>Platyhelminthes</taxon>
        <taxon>Cestoda</taxon>
        <taxon>Eucestoda</taxon>
        <taxon>Diphyllobothriidea</taxon>
        <taxon>Diphyllobothriidae</taxon>
        <taxon>Schistocephalus</taxon>
    </lineage>
</organism>
<evidence type="ECO:0000256" key="3">
    <source>
        <dbReference type="ARBA" id="ARBA00022490"/>
    </source>
</evidence>
<dbReference type="PANTHER" id="PTHR23162">
    <property type="entry name" value="OUTER DENSE FIBER OF SPERM TAILS 2"/>
    <property type="match status" value="1"/>
</dbReference>
<evidence type="ECO:0000313" key="9">
    <source>
        <dbReference type="Proteomes" id="UP000275846"/>
    </source>
</evidence>
<comment type="subcellular location">
    <subcellularLocation>
        <location evidence="1">Cytoplasm</location>
        <location evidence="1">Cytoskeleton</location>
        <location evidence="1">Microtubule organizing center</location>
        <location evidence="1">Centrosome</location>
    </subcellularLocation>
</comment>
<keyword evidence="9" id="KW-1185">Reference proteome</keyword>
<dbReference type="WBParaSite" id="SSLN_0001229601-mRNA-1">
    <property type="protein sequence ID" value="SSLN_0001229601-mRNA-1"/>
    <property type="gene ID" value="SSLN_0001229601"/>
</dbReference>